<name>A0A177MLQ2_METMH</name>
<evidence type="ECO:0000313" key="2">
    <source>
        <dbReference type="EMBL" id="OAI06344.1"/>
    </source>
</evidence>
<reference evidence="3" key="1">
    <citation type="submission" date="2016-03" db="EMBL/GenBank/DDBJ databases">
        <authorList>
            <person name="Heylen K."/>
            <person name="De Vos P."/>
            <person name="Vekeman B."/>
        </authorList>
    </citation>
    <scope>NUCLEOTIDE SEQUENCE [LARGE SCALE GENOMIC DNA]</scope>
    <source>
        <strain evidence="3">R-45371</strain>
    </source>
</reference>
<organism evidence="2 3">
    <name type="scientific">Methylomonas methanica</name>
    <dbReference type="NCBI Taxonomy" id="421"/>
    <lineage>
        <taxon>Bacteria</taxon>
        <taxon>Pseudomonadati</taxon>
        <taxon>Pseudomonadota</taxon>
        <taxon>Gammaproteobacteria</taxon>
        <taxon>Methylococcales</taxon>
        <taxon>Methylococcaceae</taxon>
        <taxon>Methylomonas</taxon>
    </lineage>
</organism>
<dbReference type="Pfam" id="PF22016">
    <property type="entry name" value="DUF6933"/>
    <property type="match status" value="1"/>
</dbReference>
<dbReference type="InterPro" id="IPR053864">
    <property type="entry name" value="DUF6933"/>
</dbReference>
<evidence type="ECO:0000313" key="3">
    <source>
        <dbReference type="Proteomes" id="UP000077763"/>
    </source>
</evidence>
<comment type="caution">
    <text evidence="2">The sequence shown here is derived from an EMBL/GenBank/DDBJ whole genome shotgun (WGS) entry which is preliminary data.</text>
</comment>
<protein>
    <recommendedName>
        <fullName evidence="1">DUF6933 domain-containing protein</fullName>
    </recommendedName>
</protein>
<accession>A0A177MLQ2</accession>
<proteinExistence type="predicted"/>
<dbReference type="Proteomes" id="UP000077763">
    <property type="component" value="Unassembled WGS sequence"/>
</dbReference>
<evidence type="ECO:0000259" key="1">
    <source>
        <dbReference type="Pfam" id="PF22016"/>
    </source>
</evidence>
<gene>
    <name evidence="2" type="ORF">A1353_08950</name>
</gene>
<dbReference type="EMBL" id="LUUH01000036">
    <property type="protein sequence ID" value="OAI06344.1"/>
    <property type="molecule type" value="Genomic_DNA"/>
</dbReference>
<feature type="domain" description="DUF6933" evidence="1">
    <location>
        <begin position="2"/>
        <end position="68"/>
    </location>
</feature>
<dbReference type="AlphaFoldDB" id="A0A177MLQ2"/>
<sequence>MGSWHLNIIELDRHLCVIAAHDQTLFNFLIADMPRMNANQFVELFKSFLGSILAEEGFSQDWIAEQMTRFN</sequence>